<keyword evidence="1" id="KW-0472">Membrane</keyword>
<dbReference type="AlphaFoldDB" id="C8XGD3"/>
<feature type="transmembrane region" description="Helical" evidence="1">
    <location>
        <begin position="67"/>
        <end position="87"/>
    </location>
</feature>
<proteinExistence type="predicted"/>
<feature type="transmembrane region" description="Helical" evidence="1">
    <location>
        <begin position="99"/>
        <end position="120"/>
    </location>
</feature>
<feature type="transmembrane region" description="Helical" evidence="1">
    <location>
        <begin position="126"/>
        <end position="145"/>
    </location>
</feature>
<dbReference type="STRING" id="479431.Namu_3838"/>
<dbReference type="KEGG" id="nml:Namu_3838"/>
<dbReference type="PANTHER" id="PTHR37314:SF4">
    <property type="entry name" value="UPF0700 TRANSMEMBRANE PROTEIN YOAK"/>
    <property type="match status" value="1"/>
</dbReference>
<dbReference type="InParanoid" id="C8XGD3"/>
<sequence>MPFLRSRLSDRSGGEIHLVLMLALTFSTGIVDAVGYLGLDKVFAGNMTGNVVILGMAAAGADSLPLAGPSIALAGFLIGALIGGRIVRPVDGGQWSRRIGGVFGLVGLILAGVAAALFVVGSGPAAPQLLPIVALLSTAMGLQAATARHLAVKDITTVVVTSLITGLAADAAVSGTRQPWARRVLALALLTLGALVGALTLRWHPGLGLAISAGLTIIVAGVGTLAWMARRSAPADAD</sequence>
<keyword evidence="1" id="KW-0812">Transmembrane</keyword>
<keyword evidence="3" id="KW-1185">Reference proteome</keyword>
<dbReference type="InterPro" id="IPR010699">
    <property type="entry name" value="DUF1275"/>
</dbReference>
<dbReference type="HOGENOM" id="CLU_061825_2_0_11"/>
<dbReference type="PANTHER" id="PTHR37314">
    <property type="entry name" value="SLR0142 PROTEIN"/>
    <property type="match status" value="1"/>
</dbReference>
<evidence type="ECO:0000313" key="3">
    <source>
        <dbReference type="Proteomes" id="UP000002218"/>
    </source>
</evidence>
<evidence type="ECO:0000256" key="1">
    <source>
        <dbReference type="SAM" id="Phobius"/>
    </source>
</evidence>
<protein>
    <recommendedName>
        <fullName evidence="4">DUF1275 domain-containing protein</fullName>
    </recommendedName>
</protein>
<name>C8XGD3_NAKMY</name>
<feature type="transmembrane region" description="Helical" evidence="1">
    <location>
        <begin position="184"/>
        <end position="203"/>
    </location>
</feature>
<feature type="transmembrane region" description="Helical" evidence="1">
    <location>
        <begin position="16"/>
        <end position="35"/>
    </location>
</feature>
<dbReference type="Pfam" id="PF06912">
    <property type="entry name" value="DUF1275"/>
    <property type="match status" value="1"/>
</dbReference>
<dbReference type="EMBL" id="CP001737">
    <property type="protein sequence ID" value="ACV80135.1"/>
    <property type="molecule type" value="Genomic_DNA"/>
</dbReference>
<evidence type="ECO:0000313" key="2">
    <source>
        <dbReference type="EMBL" id="ACV80135.1"/>
    </source>
</evidence>
<reference evidence="2 3" key="2">
    <citation type="journal article" date="2010" name="Stand. Genomic Sci.">
        <title>Complete genome sequence of Nakamurella multipartita type strain (Y-104).</title>
        <authorList>
            <person name="Tice H."/>
            <person name="Mayilraj S."/>
            <person name="Sims D."/>
            <person name="Lapidus A."/>
            <person name="Nolan M."/>
            <person name="Lucas S."/>
            <person name="Glavina Del Rio T."/>
            <person name="Copeland A."/>
            <person name="Cheng J.F."/>
            <person name="Meincke L."/>
            <person name="Bruce D."/>
            <person name="Goodwin L."/>
            <person name="Pitluck S."/>
            <person name="Ivanova N."/>
            <person name="Mavromatis K."/>
            <person name="Ovchinnikova G."/>
            <person name="Pati A."/>
            <person name="Chen A."/>
            <person name="Palaniappan K."/>
            <person name="Land M."/>
            <person name="Hauser L."/>
            <person name="Chang Y.J."/>
            <person name="Jeffries C.D."/>
            <person name="Detter J.C."/>
            <person name="Brettin T."/>
            <person name="Rohde M."/>
            <person name="Goker M."/>
            <person name="Bristow J."/>
            <person name="Eisen J.A."/>
            <person name="Markowitz V."/>
            <person name="Hugenholtz P."/>
            <person name="Kyrpides N.C."/>
            <person name="Klenk H.P."/>
            <person name="Chen F."/>
        </authorList>
    </citation>
    <scope>NUCLEOTIDE SEQUENCE [LARGE SCALE GENOMIC DNA]</scope>
    <source>
        <strain evidence="3">ATCC 700099 / DSM 44233 / CIP 104796 / JCM 9543 / NBRC 105858 / Y-104</strain>
    </source>
</reference>
<accession>C8XGD3</accession>
<feature type="transmembrane region" description="Helical" evidence="1">
    <location>
        <begin position="209"/>
        <end position="229"/>
    </location>
</feature>
<evidence type="ECO:0008006" key="4">
    <source>
        <dbReference type="Google" id="ProtNLM"/>
    </source>
</evidence>
<dbReference type="eggNOG" id="COG3619">
    <property type="taxonomic scope" value="Bacteria"/>
</dbReference>
<reference evidence="3" key="1">
    <citation type="submission" date="2009-09" db="EMBL/GenBank/DDBJ databases">
        <title>The complete genome of Nakamurella multipartita DSM 44233.</title>
        <authorList>
            <consortium name="US DOE Joint Genome Institute (JGI-PGF)"/>
            <person name="Lucas S."/>
            <person name="Copeland A."/>
            <person name="Lapidus A."/>
            <person name="Glavina del Rio T."/>
            <person name="Dalin E."/>
            <person name="Tice H."/>
            <person name="Bruce D."/>
            <person name="Goodwin L."/>
            <person name="Pitluck S."/>
            <person name="Kyrpides N."/>
            <person name="Mavromatis K."/>
            <person name="Ivanova N."/>
            <person name="Ovchinnikova G."/>
            <person name="Sims D."/>
            <person name="Meincke L."/>
            <person name="Brettin T."/>
            <person name="Detter J.C."/>
            <person name="Han C."/>
            <person name="Larimer F."/>
            <person name="Land M."/>
            <person name="Hauser L."/>
            <person name="Markowitz V."/>
            <person name="Cheng J.-F."/>
            <person name="Hugenholtz P."/>
            <person name="Woyke T."/>
            <person name="Wu D."/>
            <person name="Klenk H.-P."/>
            <person name="Eisen J.A."/>
        </authorList>
    </citation>
    <scope>NUCLEOTIDE SEQUENCE [LARGE SCALE GENOMIC DNA]</scope>
    <source>
        <strain evidence="3">ATCC 700099 / DSM 44233 / CIP 104796 / JCM 9543 / NBRC 105858 / Y-104</strain>
    </source>
</reference>
<organism evidence="2 3">
    <name type="scientific">Nakamurella multipartita (strain ATCC 700099 / DSM 44233 / CIP 104796 / JCM 9543 / NBRC 105858 / Y-104)</name>
    <name type="common">Microsphaera multipartita</name>
    <dbReference type="NCBI Taxonomy" id="479431"/>
    <lineage>
        <taxon>Bacteria</taxon>
        <taxon>Bacillati</taxon>
        <taxon>Actinomycetota</taxon>
        <taxon>Actinomycetes</taxon>
        <taxon>Nakamurellales</taxon>
        <taxon>Nakamurellaceae</taxon>
        <taxon>Nakamurella</taxon>
    </lineage>
</organism>
<dbReference type="Proteomes" id="UP000002218">
    <property type="component" value="Chromosome"/>
</dbReference>
<gene>
    <name evidence="2" type="ordered locus">Namu_3838</name>
</gene>
<keyword evidence="1" id="KW-1133">Transmembrane helix</keyword>
<feature type="transmembrane region" description="Helical" evidence="1">
    <location>
        <begin position="42"/>
        <end position="61"/>
    </location>
</feature>
<dbReference type="OrthoDB" id="4272751at2"/>
<dbReference type="RefSeq" id="WP_015748962.1">
    <property type="nucleotide sequence ID" value="NC_013235.1"/>
</dbReference>